<evidence type="ECO:0000313" key="4">
    <source>
        <dbReference type="EMBL" id="WUS20925.1"/>
    </source>
</evidence>
<dbReference type="GO" id="GO:0016874">
    <property type="term" value="F:ligase activity"/>
    <property type="evidence" value="ECO:0007669"/>
    <property type="project" value="UniProtKB-KW"/>
</dbReference>
<dbReference type="EMBL" id="BLIN01000003">
    <property type="protein sequence ID" value="GFE05639.1"/>
    <property type="molecule type" value="Genomic_DNA"/>
</dbReference>
<dbReference type="GO" id="GO:0031177">
    <property type="term" value="F:phosphopantetheine binding"/>
    <property type="evidence" value="ECO:0007669"/>
    <property type="project" value="TreeGrafter"/>
</dbReference>
<dbReference type="GO" id="GO:0005737">
    <property type="term" value="C:cytoplasm"/>
    <property type="evidence" value="ECO:0007669"/>
    <property type="project" value="TreeGrafter"/>
</dbReference>
<dbReference type="PRINTS" id="PR00154">
    <property type="entry name" value="AMPBINDING"/>
</dbReference>
<dbReference type="InterPro" id="IPR025110">
    <property type="entry name" value="AMP-bd_C"/>
</dbReference>
<dbReference type="Gene3D" id="3.30.300.30">
    <property type="match status" value="1"/>
</dbReference>
<dbReference type="SUPFAM" id="SSF56801">
    <property type="entry name" value="Acetyl-CoA synthetase-like"/>
    <property type="match status" value="1"/>
</dbReference>
<dbReference type="Pfam" id="PF00501">
    <property type="entry name" value="AMP-binding"/>
    <property type="match status" value="1"/>
</dbReference>
<dbReference type="NCBIfam" id="TIGR01733">
    <property type="entry name" value="AA-adenyl-dom"/>
    <property type="match status" value="1"/>
</dbReference>
<protein>
    <submittedName>
        <fullName evidence="4">Amino acid adenylation domain-containing protein</fullName>
    </submittedName>
    <submittedName>
        <fullName evidence="3">D-alanine--poly(Phosphoribitol) ligase</fullName>
    </submittedName>
</protein>
<evidence type="ECO:0000313" key="3">
    <source>
        <dbReference type="EMBL" id="GFE05639.1"/>
    </source>
</evidence>
<gene>
    <name evidence="4" type="ORF">OG727_00640</name>
    <name evidence="3" type="ORF">Scani_19070</name>
</gene>
<dbReference type="InterPro" id="IPR042099">
    <property type="entry name" value="ANL_N_sf"/>
</dbReference>
<dbReference type="InterPro" id="IPR020845">
    <property type="entry name" value="AMP-binding_CS"/>
</dbReference>
<dbReference type="PROSITE" id="PS00455">
    <property type="entry name" value="AMP_BINDING"/>
    <property type="match status" value="1"/>
</dbReference>
<dbReference type="PANTHER" id="PTHR45527:SF1">
    <property type="entry name" value="FATTY ACID SYNTHASE"/>
    <property type="match status" value="1"/>
</dbReference>
<organism evidence="3 5">
    <name type="scientific">Streptomyces caniferus</name>
    <dbReference type="NCBI Taxonomy" id="285557"/>
    <lineage>
        <taxon>Bacteria</taxon>
        <taxon>Bacillati</taxon>
        <taxon>Actinomycetota</taxon>
        <taxon>Actinomycetes</taxon>
        <taxon>Kitasatosporales</taxon>
        <taxon>Streptomycetaceae</taxon>
        <taxon>Streptomyces</taxon>
    </lineage>
</organism>
<name>A0A640S3A5_9ACTN</name>
<dbReference type="AlphaFoldDB" id="A0A640S3A5"/>
<evidence type="ECO:0000259" key="1">
    <source>
        <dbReference type="Pfam" id="PF00501"/>
    </source>
</evidence>
<dbReference type="EMBL" id="CP108473">
    <property type="protein sequence ID" value="WUS20925.1"/>
    <property type="molecule type" value="Genomic_DNA"/>
</dbReference>
<dbReference type="InterPro" id="IPR020459">
    <property type="entry name" value="AMP-binding"/>
</dbReference>
<dbReference type="InterPro" id="IPR000873">
    <property type="entry name" value="AMP-dep_synth/lig_dom"/>
</dbReference>
<evidence type="ECO:0000313" key="6">
    <source>
        <dbReference type="Proteomes" id="UP001432292"/>
    </source>
</evidence>
<dbReference type="InterPro" id="IPR045851">
    <property type="entry name" value="AMP-bd_C_sf"/>
</dbReference>
<reference evidence="3 5" key="1">
    <citation type="submission" date="2019-12" db="EMBL/GenBank/DDBJ databases">
        <title>Whole genome shotgun sequence of Streptomyces caniferus NBRC 15389.</title>
        <authorList>
            <person name="Ichikawa N."/>
            <person name="Kimura A."/>
            <person name="Kitahashi Y."/>
            <person name="Komaki H."/>
            <person name="Tamura T."/>
        </authorList>
    </citation>
    <scope>NUCLEOTIDE SEQUENCE [LARGE SCALE GENOMIC DNA]</scope>
    <source>
        <strain evidence="3 5">NBRC 15389</strain>
    </source>
</reference>
<keyword evidence="3" id="KW-0436">Ligase</keyword>
<dbReference type="Proteomes" id="UP000435837">
    <property type="component" value="Unassembled WGS sequence"/>
</dbReference>
<keyword evidence="6" id="KW-1185">Reference proteome</keyword>
<dbReference type="InterPro" id="IPR010071">
    <property type="entry name" value="AA_adenyl_dom"/>
</dbReference>
<feature type="domain" description="AMP-dependent synthetase/ligase" evidence="1">
    <location>
        <begin position="10"/>
        <end position="382"/>
    </location>
</feature>
<dbReference type="Gene3D" id="3.40.50.12780">
    <property type="entry name" value="N-terminal domain of ligase-like"/>
    <property type="match status" value="1"/>
</dbReference>
<reference evidence="4" key="2">
    <citation type="submission" date="2022-10" db="EMBL/GenBank/DDBJ databases">
        <title>The complete genomes of actinobacterial strains from the NBC collection.</title>
        <authorList>
            <person name="Joergensen T.S."/>
            <person name="Alvarez Arevalo M."/>
            <person name="Sterndorff E.B."/>
            <person name="Faurdal D."/>
            <person name="Vuksanovic O."/>
            <person name="Mourched A.-S."/>
            <person name="Charusanti P."/>
            <person name="Shaw S."/>
            <person name="Blin K."/>
            <person name="Weber T."/>
        </authorList>
    </citation>
    <scope>NUCLEOTIDE SEQUENCE</scope>
    <source>
        <strain evidence="4">NBC_01256</strain>
    </source>
</reference>
<dbReference type="RefSeq" id="WP_167538058.1">
    <property type="nucleotide sequence ID" value="NZ_BAAATH010000004.1"/>
</dbReference>
<dbReference type="CDD" id="cd05930">
    <property type="entry name" value="A_NRPS"/>
    <property type="match status" value="1"/>
</dbReference>
<evidence type="ECO:0000259" key="2">
    <source>
        <dbReference type="Pfam" id="PF13193"/>
    </source>
</evidence>
<dbReference type="GO" id="GO:0043041">
    <property type="term" value="P:amino acid activation for nonribosomal peptide biosynthetic process"/>
    <property type="evidence" value="ECO:0007669"/>
    <property type="project" value="TreeGrafter"/>
</dbReference>
<dbReference type="Pfam" id="PF13193">
    <property type="entry name" value="AMP-binding_C"/>
    <property type="match status" value="1"/>
</dbReference>
<sequence>MATLVDALLHHAAARPDAEAVRHRGHALTYAELDRVSGALAATLREAGVQPGDRVGLWLGKSVEAVVALHAVLKCGAAYVPVDPAAPTARAAYILGDCAVSALVTDEGRLALLDEGGDTARLGPRLVVVTGEPEQPPASGRTAWRTATGRAVPDGFAPVTADPDDLAYVLYTSGSTGVPKGVMLSHRNALAFVDWAVTAFGLTADDRIASHAPFHFDLSVFDLFAAVGAGACLVLVPENQKALGVALNRLVAEERITVWYSVPGALIRMLDARNRDLLASSRLRTVLFAGEPFVLKHLRRLRTTLPRADLFNLYGPTETNVCTYHQVTDDDLAPGRTAPPPIGRPCPYAGAYLLDGDGRRIDDAPGAEGELCITGDSVMLGYRGTPARAEPGTVPVHRTGDLVRSDGRQGYTFLGRRDHMVKVRGYRIEPEEIEARLLERPEVHEAACIAVPDDLDGARLEAYLTPAAGRAPDPAELRRHCLEGLPRYMVPAAFHVLGAFPRTSTGKVDRRALAAGRTDAPDGGVPCPPAS</sequence>
<dbReference type="GO" id="GO:0044550">
    <property type="term" value="P:secondary metabolite biosynthetic process"/>
    <property type="evidence" value="ECO:0007669"/>
    <property type="project" value="TreeGrafter"/>
</dbReference>
<evidence type="ECO:0000313" key="5">
    <source>
        <dbReference type="Proteomes" id="UP000435837"/>
    </source>
</evidence>
<proteinExistence type="predicted"/>
<dbReference type="PANTHER" id="PTHR45527">
    <property type="entry name" value="NONRIBOSOMAL PEPTIDE SYNTHETASE"/>
    <property type="match status" value="1"/>
</dbReference>
<feature type="domain" description="AMP-binding enzyme C-terminal" evidence="2">
    <location>
        <begin position="432"/>
        <end position="507"/>
    </location>
</feature>
<dbReference type="Proteomes" id="UP001432292">
    <property type="component" value="Chromosome"/>
</dbReference>
<accession>A0A640S3A5</accession>